<proteinExistence type="inferred from homology"/>
<name>A0AAW4WPY9_9FIRM</name>
<dbReference type="AlphaFoldDB" id="A0AAW4WPY9"/>
<dbReference type="InterPro" id="IPR001509">
    <property type="entry name" value="Epimerase_deHydtase"/>
</dbReference>
<dbReference type="EMBL" id="JAJEQW010000011">
    <property type="protein sequence ID" value="MCC2242724.1"/>
    <property type="molecule type" value="Genomic_DNA"/>
</dbReference>
<dbReference type="SUPFAM" id="SSF51735">
    <property type="entry name" value="NAD(P)-binding Rossmann-fold domains"/>
    <property type="match status" value="1"/>
</dbReference>
<dbReference type="Proteomes" id="UP001198893">
    <property type="component" value="Unassembled WGS sequence"/>
</dbReference>
<dbReference type="CDD" id="cd08946">
    <property type="entry name" value="SDR_e"/>
    <property type="match status" value="1"/>
</dbReference>
<evidence type="ECO:0000313" key="4">
    <source>
        <dbReference type="Proteomes" id="UP001198893"/>
    </source>
</evidence>
<comment type="similarity">
    <text evidence="1">Belongs to the NAD(P)-dependent epimerase/dehydratase family.</text>
</comment>
<organism evidence="3 4">
    <name type="scientific">Roseburia amylophila</name>
    <dbReference type="NCBI Taxonomy" id="2981794"/>
    <lineage>
        <taxon>Bacteria</taxon>
        <taxon>Bacillati</taxon>
        <taxon>Bacillota</taxon>
        <taxon>Clostridia</taxon>
        <taxon>Lachnospirales</taxon>
        <taxon>Lachnospiraceae</taxon>
        <taxon>Roseburia</taxon>
    </lineage>
</organism>
<comment type="caution">
    <text evidence="3">The sequence shown here is derived from an EMBL/GenBank/DDBJ whole genome shotgun (WGS) entry which is preliminary data.</text>
</comment>
<dbReference type="RefSeq" id="WP_117698430.1">
    <property type="nucleotide sequence ID" value="NZ_JAJEQW010000011.1"/>
</dbReference>
<evidence type="ECO:0000313" key="3">
    <source>
        <dbReference type="EMBL" id="MCC2242724.1"/>
    </source>
</evidence>
<dbReference type="Gene3D" id="3.40.50.720">
    <property type="entry name" value="NAD(P)-binding Rossmann-like Domain"/>
    <property type="match status" value="1"/>
</dbReference>
<gene>
    <name evidence="3" type="ORF">LKD47_10485</name>
</gene>
<accession>A0AAW4WPY9</accession>
<dbReference type="Pfam" id="PF01370">
    <property type="entry name" value="Epimerase"/>
    <property type="match status" value="1"/>
</dbReference>
<dbReference type="PANTHER" id="PTHR43000">
    <property type="entry name" value="DTDP-D-GLUCOSE 4,6-DEHYDRATASE-RELATED"/>
    <property type="match status" value="1"/>
</dbReference>
<evidence type="ECO:0000256" key="1">
    <source>
        <dbReference type="ARBA" id="ARBA00007637"/>
    </source>
</evidence>
<feature type="domain" description="NAD-dependent epimerase/dehydratase" evidence="2">
    <location>
        <begin position="6"/>
        <end position="225"/>
    </location>
</feature>
<protein>
    <submittedName>
        <fullName evidence="3">NAD(P)-dependent oxidoreductase</fullName>
    </submittedName>
</protein>
<reference evidence="3" key="1">
    <citation type="submission" date="2021-10" db="EMBL/GenBank/DDBJ databases">
        <title>Anaerobic single-cell dispensing facilitates the cultivation of human gut bacteria.</title>
        <authorList>
            <person name="Afrizal A."/>
        </authorList>
    </citation>
    <scope>NUCLEOTIDE SEQUENCE</scope>
    <source>
        <strain evidence="3">CLA-AA-H204</strain>
    </source>
</reference>
<evidence type="ECO:0000259" key="2">
    <source>
        <dbReference type="Pfam" id="PF01370"/>
    </source>
</evidence>
<dbReference type="InterPro" id="IPR036291">
    <property type="entry name" value="NAD(P)-bd_dom_sf"/>
</dbReference>
<sequence>MSKTKVLVTGANGYIGRHVVEQLLNMGADVLAADFSFDGVDERAQRVETPIFSGLEDIYEQMGKPDVCIHLAWRNGFVHNADSHIEDLPNHYTFLKNMIEGGLKHVVVMGTMHEVGYWEGAIDENTPTNPLSLYGIAKNALRQMVELLAKKSEVCFQWTRGYYIIGDDIKSNSIFSKIVQAEQAGNKKFPFTTGKNLYDFISLEELAKEIACVSLQTEVNGIINCCTGKPVSLAEQVESFIKEHNFKIRLEYGAYPDRAYDSPGVWGDAKKIQQIMSKVEK</sequence>